<protein>
    <submittedName>
        <fullName evidence="10">PAS domain-containing protein</fullName>
    </submittedName>
</protein>
<evidence type="ECO:0000256" key="7">
    <source>
        <dbReference type="SAM" id="Coils"/>
    </source>
</evidence>
<keyword evidence="5" id="KW-0472">Membrane</keyword>
<evidence type="ECO:0000256" key="5">
    <source>
        <dbReference type="ARBA" id="ARBA00023136"/>
    </source>
</evidence>
<dbReference type="SUPFAM" id="SSF55073">
    <property type="entry name" value="Nucleotide cyclase"/>
    <property type="match status" value="1"/>
</dbReference>
<evidence type="ECO:0000256" key="1">
    <source>
        <dbReference type="ARBA" id="ARBA00004370"/>
    </source>
</evidence>
<dbReference type="SMART" id="SM00044">
    <property type="entry name" value="CYCc"/>
    <property type="match status" value="1"/>
</dbReference>
<dbReference type="Pfam" id="PF01590">
    <property type="entry name" value="GAF"/>
    <property type="match status" value="1"/>
</dbReference>
<dbReference type="InterPro" id="IPR029787">
    <property type="entry name" value="Nucleotide_cyclase"/>
</dbReference>
<dbReference type="InterPro" id="IPR035965">
    <property type="entry name" value="PAS-like_dom_sf"/>
</dbReference>
<dbReference type="InterPro" id="IPR000014">
    <property type="entry name" value="PAS"/>
</dbReference>
<organism evidence="10 11">
    <name type="scientific">Stenomitos frigidus AS-A4</name>
    <dbReference type="NCBI Taxonomy" id="2933935"/>
    <lineage>
        <taxon>Bacteria</taxon>
        <taxon>Bacillati</taxon>
        <taxon>Cyanobacteriota</taxon>
        <taxon>Cyanophyceae</taxon>
        <taxon>Leptolyngbyales</taxon>
        <taxon>Leptolyngbyaceae</taxon>
        <taxon>Stenomitos</taxon>
    </lineage>
</organism>
<dbReference type="CDD" id="cd07302">
    <property type="entry name" value="CHD"/>
    <property type="match status" value="1"/>
</dbReference>
<evidence type="ECO:0000259" key="9">
    <source>
        <dbReference type="PROSITE" id="PS50125"/>
    </source>
</evidence>
<evidence type="ECO:0000256" key="3">
    <source>
        <dbReference type="ARBA" id="ARBA00022741"/>
    </source>
</evidence>
<dbReference type="RefSeq" id="WP_242033412.1">
    <property type="nucleotide sequence ID" value="NZ_JAMPLM010000005.1"/>
</dbReference>
<dbReference type="Gene3D" id="3.30.70.1230">
    <property type="entry name" value="Nucleotide cyclase"/>
    <property type="match status" value="1"/>
</dbReference>
<dbReference type="InterPro" id="IPR003018">
    <property type="entry name" value="GAF"/>
</dbReference>
<dbReference type="PROSITE" id="PS50112">
    <property type="entry name" value="PAS"/>
    <property type="match status" value="1"/>
</dbReference>
<keyword evidence="7" id="KW-0175">Coiled coil</keyword>
<keyword evidence="4" id="KW-1133">Transmembrane helix</keyword>
<dbReference type="PANTHER" id="PTHR11920:SF335">
    <property type="entry name" value="GUANYLATE CYCLASE"/>
    <property type="match status" value="1"/>
</dbReference>
<keyword evidence="11" id="KW-1185">Reference proteome</keyword>
<evidence type="ECO:0000313" key="10">
    <source>
        <dbReference type="EMBL" id="MEP1058397.1"/>
    </source>
</evidence>
<evidence type="ECO:0000256" key="4">
    <source>
        <dbReference type="ARBA" id="ARBA00022989"/>
    </source>
</evidence>
<dbReference type="EMBL" id="JAMPLM010000005">
    <property type="protein sequence ID" value="MEP1058397.1"/>
    <property type="molecule type" value="Genomic_DNA"/>
</dbReference>
<dbReference type="Pfam" id="PF00211">
    <property type="entry name" value="Guanylate_cyc"/>
    <property type="match status" value="1"/>
</dbReference>
<dbReference type="SMART" id="SM00065">
    <property type="entry name" value="GAF"/>
    <property type="match status" value="1"/>
</dbReference>
<name>A0ABV0KH65_9CYAN</name>
<dbReference type="SUPFAM" id="SSF55781">
    <property type="entry name" value="GAF domain-like"/>
    <property type="match status" value="1"/>
</dbReference>
<gene>
    <name evidence="10" type="ORF">NDI38_08085</name>
</gene>
<dbReference type="InterPro" id="IPR050401">
    <property type="entry name" value="Cyclic_nucleotide_synthase"/>
</dbReference>
<dbReference type="Proteomes" id="UP001476950">
    <property type="component" value="Unassembled WGS sequence"/>
</dbReference>
<evidence type="ECO:0000313" key="11">
    <source>
        <dbReference type="Proteomes" id="UP001476950"/>
    </source>
</evidence>
<evidence type="ECO:0000256" key="2">
    <source>
        <dbReference type="ARBA" id="ARBA00022692"/>
    </source>
</evidence>
<dbReference type="Gene3D" id="3.30.450.20">
    <property type="entry name" value="PAS domain"/>
    <property type="match status" value="1"/>
</dbReference>
<dbReference type="SUPFAM" id="SSF55785">
    <property type="entry name" value="PYP-like sensor domain (PAS domain)"/>
    <property type="match status" value="1"/>
</dbReference>
<evidence type="ECO:0000256" key="6">
    <source>
        <dbReference type="ARBA" id="ARBA00023239"/>
    </source>
</evidence>
<feature type="coiled-coil region" evidence="7">
    <location>
        <begin position="193"/>
        <end position="223"/>
    </location>
</feature>
<sequence>MTKRMVERVKLLASRFSLRPQTANPSLETPSAQPVSTAPAMPANEAARLNALQQYDILDTLPEKAFDDLTALAAYICGSPISLLSLTDAHRQWFKSTVGLPVTEAPREIAFCAHAILQPEKLMIVPDMLEDTRFATNPLVKSDPNIRFYAGTPLVTPDGYPLGTLCVLDRTPRELTPEQQQALQALGRQAIAQMELRLTITKLERQQQRYQQAEAKLRASDQQVVDLLEGITDGFLALDQQGRCTFVNRRAGEILQQQPEALLGNPIGETLTTVLGPAFGEEYHQALKQQSSISFEKFSEPLAVWLEVRTFPVYGGLSVFIHDITQRKTIEDALHYQQEQTQRLLLNVLPQPILARLKLENGIIADSFAAATVLFADLVGFTALASQISAPELVSLLNRIFSTFDQLTEKYGLEKIKTIGDAYLIVGGVPSPRPDHAEAIANIALEMQQAIKQFRTPQGEPLRLCIGINTGPVVAGVIGTKKFSYDLWGDTVNVASRMQSHTPADSIQVTEAIYQQLQGQYRFEERGLIAVKGKGTMKTYLLLGKKPEAEQGNGSEAQ</sequence>
<dbReference type="Gene3D" id="3.30.450.40">
    <property type="match status" value="1"/>
</dbReference>
<dbReference type="InterPro" id="IPR029016">
    <property type="entry name" value="GAF-like_dom_sf"/>
</dbReference>
<keyword evidence="3" id="KW-0547">Nucleotide-binding</keyword>
<dbReference type="CDD" id="cd00130">
    <property type="entry name" value="PAS"/>
    <property type="match status" value="1"/>
</dbReference>
<dbReference type="InterPro" id="IPR013656">
    <property type="entry name" value="PAS_4"/>
</dbReference>
<dbReference type="InterPro" id="IPR001054">
    <property type="entry name" value="A/G_cyclase"/>
</dbReference>
<dbReference type="PANTHER" id="PTHR11920">
    <property type="entry name" value="GUANYLYL CYCLASE"/>
    <property type="match status" value="1"/>
</dbReference>
<comment type="subcellular location">
    <subcellularLocation>
        <location evidence="1">Membrane</location>
    </subcellularLocation>
</comment>
<dbReference type="SMART" id="SM00091">
    <property type="entry name" value="PAS"/>
    <property type="match status" value="1"/>
</dbReference>
<evidence type="ECO:0000259" key="8">
    <source>
        <dbReference type="PROSITE" id="PS50112"/>
    </source>
</evidence>
<feature type="domain" description="Guanylate cyclase" evidence="9">
    <location>
        <begin position="372"/>
        <end position="499"/>
    </location>
</feature>
<accession>A0ABV0KH65</accession>
<dbReference type="PROSITE" id="PS50125">
    <property type="entry name" value="GUANYLATE_CYCLASE_2"/>
    <property type="match status" value="1"/>
</dbReference>
<keyword evidence="6" id="KW-0456">Lyase</keyword>
<keyword evidence="2" id="KW-0812">Transmembrane</keyword>
<reference evidence="10 11" key="1">
    <citation type="submission" date="2022-04" db="EMBL/GenBank/DDBJ databases">
        <title>Positive selection, recombination, and allopatry shape intraspecific diversity of widespread and dominant cyanobacteria.</title>
        <authorList>
            <person name="Wei J."/>
            <person name="Shu W."/>
            <person name="Hu C."/>
        </authorList>
    </citation>
    <scope>NUCLEOTIDE SEQUENCE [LARGE SCALE GENOMIC DNA]</scope>
    <source>
        <strain evidence="10 11">AS-A4</strain>
    </source>
</reference>
<proteinExistence type="predicted"/>
<feature type="domain" description="PAS" evidence="8">
    <location>
        <begin position="220"/>
        <end position="277"/>
    </location>
</feature>
<dbReference type="Pfam" id="PF08448">
    <property type="entry name" value="PAS_4"/>
    <property type="match status" value="1"/>
</dbReference>
<dbReference type="NCBIfam" id="TIGR00229">
    <property type="entry name" value="sensory_box"/>
    <property type="match status" value="1"/>
</dbReference>
<comment type="caution">
    <text evidence="10">The sequence shown here is derived from an EMBL/GenBank/DDBJ whole genome shotgun (WGS) entry which is preliminary data.</text>
</comment>